<gene>
    <name evidence="4" type="ORF">SAMN05421842_12720</name>
</gene>
<dbReference type="PANTHER" id="PTHR43736">
    <property type="entry name" value="ADP-RIBOSE PYROPHOSPHATASE"/>
    <property type="match status" value="1"/>
</dbReference>
<evidence type="ECO:0000256" key="1">
    <source>
        <dbReference type="ARBA" id="ARBA00005582"/>
    </source>
</evidence>
<name>A0A1I1R479_9CLOT</name>
<dbReference type="PROSITE" id="PS00893">
    <property type="entry name" value="NUDIX_BOX"/>
    <property type="match status" value="1"/>
</dbReference>
<accession>A0A1I1R479</accession>
<dbReference type="Gene3D" id="3.90.79.10">
    <property type="entry name" value="Nucleoside Triphosphate Pyrophosphohydrolase"/>
    <property type="match status" value="1"/>
</dbReference>
<dbReference type="SUPFAM" id="SSF55811">
    <property type="entry name" value="Nudix"/>
    <property type="match status" value="1"/>
</dbReference>
<dbReference type="EMBL" id="FOMG01000027">
    <property type="protein sequence ID" value="SFD25090.1"/>
    <property type="molecule type" value="Genomic_DNA"/>
</dbReference>
<evidence type="ECO:0000313" key="5">
    <source>
        <dbReference type="Proteomes" id="UP000199263"/>
    </source>
</evidence>
<dbReference type="AlphaFoldDB" id="A0A1I1R479"/>
<dbReference type="CDD" id="cd03674">
    <property type="entry name" value="NUDIX_Hydrolase"/>
    <property type="match status" value="1"/>
</dbReference>
<dbReference type="GO" id="GO:0016787">
    <property type="term" value="F:hydrolase activity"/>
    <property type="evidence" value="ECO:0007669"/>
    <property type="project" value="UniProtKB-KW"/>
</dbReference>
<dbReference type="PROSITE" id="PS51462">
    <property type="entry name" value="NUDIX"/>
    <property type="match status" value="1"/>
</dbReference>
<dbReference type="Proteomes" id="UP000199263">
    <property type="component" value="Unassembled WGS sequence"/>
</dbReference>
<dbReference type="OrthoDB" id="9787880at2"/>
<dbReference type="InterPro" id="IPR020084">
    <property type="entry name" value="NUDIX_hydrolase_CS"/>
</dbReference>
<protein>
    <submittedName>
        <fullName evidence="4">ADP-ribose pyrophosphatase YjhB, NUDIX family</fullName>
    </submittedName>
</protein>
<feature type="domain" description="Nudix hydrolase" evidence="3">
    <location>
        <begin position="41"/>
        <end position="178"/>
    </location>
</feature>
<keyword evidence="2" id="KW-0378">Hydrolase</keyword>
<reference evidence="4 5" key="1">
    <citation type="submission" date="2016-10" db="EMBL/GenBank/DDBJ databases">
        <authorList>
            <person name="de Groot N.N."/>
        </authorList>
    </citation>
    <scope>NUCLEOTIDE SEQUENCE [LARGE SCALE GENOMIC DNA]</scope>
    <source>
        <strain evidence="4 5">DSM 12992</strain>
    </source>
</reference>
<dbReference type="Pfam" id="PF00293">
    <property type="entry name" value="NUDIX"/>
    <property type="match status" value="1"/>
</dbReference>
<dbReference type="RefSeq" id="WP_090093393.1">
    <property type="nucleotide sequence ID" value="NZ_FOMG01000027.1"/>
</dbReference>
<keyword evidence="5" id="KW-1185">Reference proteome</keyword>
<dbReference type="PANTHER" id="PTHR43736:SF1">
    <property type="entry name" value="DIHYDRONEOPTERIN TRIPHOSPHATE DIPHOSPHATASE"/>
    <property type="match status" value="1"/>
</dbReference>
<proteinExistence type="inferred from homology"/>
<dbReference type="InterPro" id="IPR000086">
    <property type="entry name" value="NUDIX_hydrolase_dom"/>
</dbReference>
<comment type="similarity">
    <text evidence="1">Belongs to the Nudix hydrolase family.</text>
</comment>
<evidence type="ECO:0000256" key="2">
    <source>
        <dbReference type="ARBA" id="ARBA00022801"/>
    </source>
</evidence>
<sequence>MSWIDSIEEFVPSDEQERKDKEVILKYINMFDDILKRDNEIIHITSSGFVLNKDKVLMVHHNIFNAWSLPGGHADGEENLLGVAIREIKEETGVNNLIPITNKIVSLDILPLLGHFRKGKYVSSHLHISVVYLVQGDENEQVIIKPDENSAVKWIPISEIDIHSSESHMKKIYNKILSKIEKLPV</sequence>
<evidence type="ECO:0000313" key="4">
    <source>
        <dbReference type="EMBL" id="SFD25090.1"/>
    </source>
</evidence>
<evidence type="ECO:0000259" key="3">
    <source>
        <dbReference type="PROSITE" id="PS51462"/>
    </source>
</evidence>
<dbReference type="InterPro" id="IPR015797">
    <property type="entry name" value="NUDIX_hydrolase-like_dom_sf"/>
</dbReference>
<dbReference type="STRING" id="119641.SAMN05421842_12720"/>
<organism evidence="4 5">
    <name type="scientific">Clostridium uliginosum</name>
    <dbReference type="NCBI Taxonomy" id="119641"/>
    <lineage>
        <taxon>Bacteria</taxon>
        <taxon>Bacillati</taxon>
        <taxon>Bacillota</taxon>
        <taxon>Clostridia</taxon>
        <taxon>Eubacteriales</taxon>
        <taxon>Clostridiaceae</taxon>
        <taxon>Clostridium</taxon>
    </lineage>
</organism>